<dbReference type="RefSeq" id="WP_133275375.1">
    <property type="nucleotide sequence ID" value="NZ_CP037933.1"/>
</dbReference>
<feature type="signal peptide" evidence="1">
    <location>
        <begin position="1"/>
        <end position="22"/>
    </location>
</feature>
<feature type="chain" id="PRO_5020750825" description="Calcineurin-like phosphoesterase domain-containing protein" evidence="1">
    <location>
        <begin position="23"/>
        <end position="461"/>
    </location>
</feature>
<keyword evidence="4" id="KW-1185">Reference proteome</keyword>
<proteinExistence type="predicted"/>
<dbReference type="PANTHER" id="PTHR43143:SF1">
    <property type="entry name" value="SERINE_THREONINE-PROTEIN PHOSPHATASE CPPED1"/>
    <property type="match status" value="1"/>
</dbReference>
<evidence type="ECO:0000259" key="2">
    <source>
        <dbReference type="Pfam" id="PF00149"/>
    </source>
</evidence>
<evidence type="ECO:0000313" key="3">
    <source>
        <dbReference type="EMBL" id="QBN17844.1"/>
    </source>
</evidence>
<dbReference type="InterPro" id="IPR029052">
    <property type="entry name" value="Metallo-depent_PP-like"/>
</dbReference>
<dbReference type="PANTHER" id="PTHR43143">
    <property type="entry name" value="METALLOPHOSPHOESTERASE, CALCINEURIN SUPERFAMILY"/>
    <property type="match status" value="1"/>
</dbReference>
<dbReference type="Proteomes" id="UP000291124">
    <property type="component" value="Chromosome"/>
</dbReference>
<gene>
    <name evidence="3" type="ORF">E1750_03180</name>
</gene>
<dbReference type="GO" id="GO:0016787">
    <property type="term" value="F:hydrolase activity"/>
    <property type="evidence" value="ECO:0007669"/>
    <property type="project" value="InterPro"/>
</dbReference>
<dbReference type="Gene3D" id="3.60.21.10">
    <property type="match status" value="1"/>
</dbReference>
<dbReference type="AlphaFoldDB" id="A0A4P6YAR4"/>
<dbReference type="KEGG" id="fnk:E1750_03180"/>
<accession>A0A4P6YAR4</accession>
<dbReference type="SUPFAM" id="SSF56300">
    <property type="entry name" value="Metallo-dependent phosphatases"/>
    <property type="match status" value="1"/>
</dbReference>
<reference evidence="4" key="1">
    <citation type="submission" date="2019-03" db="EMBL/GenBank/DDBJ databases">
        <title>Flavobacterium sp.</title>
        <authorList>
            <person name="Kim H."/>
        </authorList>
    </citation>
    <scope>NUCLEOTIDE SEQUENCE [LARGE SCALE GENOMIC DNA]</scope>
    <source>
        <strain evidence="4">GS13</strain>
    </source>
</reference>
<dbReference type="OrthoDB" id="1776264at2"/>
<organism evidence="3 4">
    <name type="scientific">Flavobacterium nackdongense</name>
    <dbReference type="NCBI Taxonomy" id="2547394"/>
    <lineage>
        <taxon>Bacteria</taxon>
        <taxon>Pseudomonadati</taxon>
        <taxon>Bacteroidota</taxon>
        <taxon>Flavobacteriia</taxon>
        <taxon>Flavobacteriales</taxon>
        <taxon>Flavobacteriaceae</taxon>
        <taxon>Flavobacterium</taxon>
    </lineage>
</organism>
<protein>
    <recommendedName>
        <fullName evidence="2">Calcineurin-like phosphoesterase domain-containing protein</fullName>
    </recommendedName>
</protein>
<keyword evidence="1" id="KW-0732">Signal</keyword>
<feature type="domain" description="Calcineurin-like phosphoesterase" evidence="2">
    <location>
        <begin position="133"/>
        <end position="311"/>
    </location>
</feature>
<evidence type="ECO:0000313" key="4">
    <source>
        <dbReference type="Proteomes" id="UP000291124"/>
    </source>
</evidence>
<sequence length="461" mass="52065">MKKNVTLLILLLCFQFPETSWGQTIVYPWRATTAIVKTGDSFEVWFNATAGQTIKSIRLQGPYNTVATTYSLQSGRWIYDITSLNTYNTKITVKVPQKTPADRYDIILNTSTGPATSLAGVKVIKDYKDSYYIVHFSDIHAFQNGNKTALNRLSTIVDMANIINPEMIFNTGDNLYRPSEDRMNQLFSGNKVLGLKGLNQLSAATFTVVGNHDTDFDKVPEEGFYPEKSKWWNQWWGLQAYNFKYNNGRFIVINDAWIGFDPTKQIEEASVWLTKAGPGNLRLGAAHIRDSELLDLDKKVNFNLVLVGHNHHIANTNPSLFNAKPIQYISNSMREHLEFNLYKINSKTGTAEAVGSPTAQVEYIENPSDFDRPELYKPKLRLTYVQPNTGTIKNNTASLVNTFSFPIEAARIRFVMPLGSKYGVSKGKIEQSFDGQSYHIVDIQLNIEPNSTNEITIFPLP</sequence>
<evidence type="ECO:0000256" key="1">
    <source>
        <dbReference type="SAM" id="SignalP"/>
    </source>
</evidence>
<dbReference type="InterPro" id="IPR051918">
    <property type="entry name" value="STPP_CPPED1"/>
</dbReference>
<name>A0A4P6YAR4_9FLAO</name>
<dbReference type="InterPro" id="IPR004843">
    <property type="entry name" value="Calcineurin-like_PHP"/>
</dbReference>
<dbReference type="EMBL" id="CP037933">
    <property type="protein sequence ID" value="QBN17844.1"/>
    <property type="molecule type" value="Genomic_DNA"/>
</dbReference>
<dbReference type="Pfam" id="PF00149">
    <property type="entry name" value="Metallophos"/>
    <property type="match status" value="1"/>
</dbReference>